<gene>
    <name evidence="1" type="ORF">AWC38_SpisGene15005</name>
</gene>
<organism evidence="1 2">
    <name type="scientific">Stylophora pistillata</name>
    <name type="common">Smooth cauliflower coral</name>
    <dbReference type="NCBI Taxonomy" id="50429"/>
    <lineage>
        <taxon>Eukaryota</taxon>
        <taxon>Metazoa</taxon>
        <taxon>Cnidaria</taxon>
        <taxon>Anthozoa</taxon>
        <taxon>Hexacorallia</taxon>
        <taxon>Scleractinia</taxon>
        <taxon>Astrocoeniina</taxon>
        <taxon>Pocilloporidae</taxon>
        <taxon>Stylophora</taxon>
    </lineage>
</organism>
<evidence type="ECO:0000313" key="2">
    <source>
        <dbReference type="Proteomes" id="UP000225706"/>
    </source>
</evidence>
<name>A0A2B4RW41_STYPI</name>
<dbReference type="AlphaFoldDB" id="A0A2B4RW41"/>
<proteinExistence type="predicted"/>
<dbReference type="EMBL" id="LSMT01000313">
    <property type="protein sequence ID" value="PFX20548.1"/>
    <property type="molecule type" value="Genomic_DNA"/>
</dbReference>
<accession>A0A2B4RW41</accession>
<sequence>MSQIVEREVLKCLTYLALEQQVAKGLFSIEQLLYGIPHLTILNFVNRFIHSFQRISVTGSEEINKMSSYSEKEKMERQKMDHDLQSVVQMFSKWRDEVKQEDRRDLDTLEEKMLVLRNDGEDTATSLRWAAEKLDEVWRASKRANAIGKPTYMILSRFSVTCAAKLAKYGLKAATQTATQGAKKAAKSSADDVFKATGDDIIQAGTKGVGKATIIVNVAFVIWDAIDLSYTIKDLIEDKGSAAAKLLREKADELQGFAK</sequence>
<evidence type="ECO:0000313" key="1">
    <source>
        <dbReference type="EMBL" id="PFX20548.1"/>
    </source>
</evidence>
<comment type="caution">
    <text evidence="1">The sequence shown here is derived from an EMBL/GenBank/DDBJ whole genome shotgun (WGS) entry which is preliminary data.</text>
</comment>
<dbReference type="Proteomes" id="UP000225706">
    <property type="component" value="Unassembled WGS sequence"/>
</dbReference>
<protein>
    <submittedName>
        <fullName evidence="1">Uncharacterized protein</fullName>
    </submittedName>
</protein>
<reference evidence="2" key="1">
    <citation type="journal article" date="2017" name="bioRxiv">
        <title>Comparative analysis of the genomes of Stylophora pistillata and Acropora digitifera provides evidence for extensive differences between species of corals.</title>
        <authorList>
            <person name="Voolstra C.R."/>
            <person name="Li Y."/>
            <person name="Liew Y.J."/>
            <person name="Baumgarten S."/>
            <person name="Zoccola D."/>
            <person name="Flot J.-F."/>
            <person name="Tambutte S."/>
            <person name="Allemand D."/>
            <person name="Aranda M."/>
        </authorList>
    </citation>
    <scope>NUCLEOTIDE SEQUENCE [LARGE SCALE GENOMIC DNA]</scope>
</reference>
<keyword evidence="2" id="KW-1185">Reference proteome</keyword>